<keyword evidence="3" id="KW-1185">Reference proteome</keyword>
<name>E4RUF2_LEAB4</name>
<dbReference type="EMBL" id="CP002305">
    <property type="protein sequence ID" value="ADQ17843.1"/>
    <property type="molecule type" value="Genomic_DNA"/>
</dbReference>
<proteinExistence type="predicted"/>
<reference evidence="2 3" key="2">
    <citation type="journal article" date="2011" name="Stand. Genomic Sci.">
        <title>Complete genome sequence of Leadbetterella byssophila type strain (4M15).</title>
        <authorList>
            <person name="Abt B."/>
            <person name="Teshima H."/>
            <person name="Lucas S."/>
            <person name="Lapidus A."/>
            <person name="Del Rio T.G."/>
            <person name="Nolan M."/>
            <person name="Tice H."/>
            <person name="Cheng J.F."/>
            <person name="Pitluck S."/>
            <person name="Liolios K."/>
            <person name="Pagani I."/>
            <person name="Ivanova N."/>
            <person name="Mavromatis K."/>
            <person name="Pati A."/>
            <person name="Tapia R."/>
            <person name="Han C."/>
            <person name="Goodwin L."/>
            <person name="Chen A."/>
            <person name="Palaniappan K."/>
            <person name="Land M."/>
            <person name="Hauser L."/>
            <person name="Chang Y.J."/>
            <person name="Jeffries C.D."/>
            <person name="Rohde M."/>
            <person name="Goker M."/>
            <person name="Tindall B.J."/>
            <person name="Detter J.C."/>
            <person name="Woyke T."/>
            <person name="Bristow J."/>
            <person name="Eisen J.A."/>
            <person name="Markowitz V."/>
            <person name="Hugenholtz P."/>
            <person name="Klenk H.P."/>
            <person name="Kyrpides N.C."/>
        </authorList>
    </citation>
    <scope>NUCLEOTIDE SEQUENCE [LARGE SCALE GENOMIC DNA]</scope>
    <source>
        <strain evidence="3">DSM 17132 / JCM 16389 / KACC 11308 / NBRC 106382 / 4M15</strain>
    </source>
</reference>
<dbReference type="STRING" id="649349.Lbys_2147"/>
<dbReference type="GO" id="GO:1990351">
    <property type="term" value="C:transporter complex"/>
    <property type="evidence" value="ECO:0007669"/>
    <property type="project" value="TreeGrafter"/>
</dbReference>
<protein>
    <recommendedName>
        <fullName evidence="1">LPS-assembly protein LptD central domain-containing protein</fullName>
    </recommendedName>
</protein>
<feature type="domain" description="LPS-assembly protein LptD central" evidence="1">
    <location>
        <begin position="196"/>
        <end position="769"/>
    </location>
</feature>
<dbReference type="PANTHER" id="PTHR30189">
    <property type="entry name" value="LPS-ASSEMBLY PROTEIN"/>
    <property type="match status" value="1"/>
</dbReference>
<evidence type="ECO:0000313" key="3">
    <source>
        <dbReference type="Proteomes" id="UP000007435"/>
    </source>
</evidence>
<sequence length="961" mass="108773">MVYGLSAFSQGRPPVGGTGMRVPPKDTVKLQLADSLVSKESGLSTTVKRYAKDSVVFNVKRKLYHLYNEAKVEYQPTTLGANYIMLDWGKNEIYAHGVKDTEDTTGLRVAGKPVFQDGLETYHMDTIRYNFKSKRAKIYSIATEQGEGYIHGKVVKKDEYDNLHLGFAKYTTCNLAEPHFHISAKKIMFINKKSALSGPFNLVVHNIPLPVGFLFGFFPVQPKQDIGTSGFVMGSYGEQRNDGRGFYFNDFGYYHAFNERLSNTLTFQFYTNLSFGVKEQIDYSKKYKYQGSFSVQFNRNVQSNQYGLTGKKYNPVDHQFNIMWNHTPKSLRTDRSFSSNMNYMTNGFAASNIRTSNLSAVMQNNVGGSINYMRNFGKLYTSTYSFSVSQNQNDFRSSLGYSMGLKQFNPFVKPKNQVGKWYDSFRVGLNLTGGIQANNTVMNRSNSYTEYNIAGVRNSPYTEAEQRRINELNLLIYDLTLSLEQRQAYKEELESLQNPRLKGLSAIMKNSTITNSYSVPITLPNIKIAKYINLTPSITMRGDLYDRSLQYTYVNENREITLSNGNKVFVNVDDSIDTLSYVRDKEGLHVNMNSRSGGVVVIDTVQGLNFANNMSFGAAMNTRLYGTFNLGSKGRIQALRHTLNPSIGFSYTPQNKNSVYQQVRSDSLNSYRYLPKYIGGSGASSRDAGNISFSLSNQLEAKVRSRSDSSETDVEKIMLLDNFNISTSYNIFARKDLNEFALSDIQLSTNTSLFKRKLNLNANATLDPYMYISDPEMKSNLAGIRITRFKWQKGKSEFANEDVGSYLSRLTFGASTSLNPQVFRGGSTNTPAVNRNTNLPVNPMDYVDFEIPWNLNMNYSANYQKQGLSPERWTMSFSFSGDVSLTKNTKVTFNSGWDFRFKQVTLTTVGIVRELHCWMFSLNWTPLSGSAMRSGGFDFTLRPKANLLKDLKVTRRRAGSY</sequence>
<dbReference type="AlphaFoldDB" id="E4RUF2"/>
<organism evidence="2 3">
    <name type="scientific">Leadbetterella byssophila (strain DSM 17132 / JCM 16389 / KACC 11308 / NBRC 106382 / 4M15)</name>
    <dbReference type="NCBI Taxonomy" id="649349"/>
    <lineage>
        <taxon>Bacteria</taxon>
        <taxon>Pseudomonadati</taxon>
        <taxon>Bacteroidota</taxon>
        <taxon>Cytophagia</taxon>
        <taxon>Cytophagales</taxon>
        <taxon>Leadbetterellaceae</taxon>
        <taxon>Leadbetterella</taxon>
    </lineage>
</organism>
<dbReference type="KEGG" id="lby:Lbys_2147"/>
<dbReference type="InterPro" id="IPR050218">
    <property type="entry name" value="LptD"/>
</dbReference>
<dbReference type="HOGENOM" id="CLU_007637_0_0_10"/>
<accession>E4RUF2</accession>
<evidence type="ECO:0000259" key="1">
    <source>
        <dbReference type="Pfam" id="PF19838"/>
    </source>
</evidence>
<reference key="1">
    <citation type="submission" date="2010-11" db="EMBL/GenBank/DDBJ databases">
        <title>The complete genome of Leadbetterella byssophila DSM 17132.</title>
        <authorList>
            <consortium name="US DOE Joint Genome Institute (JGI-PGF)"/>
            <person name="Lucas S."/>
            <person name="Copeland A."/>
            <person name="Lapidus A."/>
            <person name="Glavina del Rio T."/>
            <person name="Dalin E."/>
            <person name="Tice H."/>
            <person name="Bruce D."/>
            <person name="Goodwin L."/>
            <person name="Pitluck S."/>
            <person name="Kyrpides N."/>
            <person name="Mavromatis K."/>
            <person name="Ivanova N."/>
            <person name="Teshima H."/>
            <person name="Brettin T."/>
            <person name="Detter J.C."/>
            <person name="Han C."/>
            <person name="Tapia R."/>
            <person name="Land M."/>
            <person name="Hauser L."/>
            <person name="Markowitz V."/>
            <person name="Cheng J.-F."/>
            <person name="Hugenholtz P."/>
            <person name="Woyke T."/>
            <person name="Wu D."/>
            <person name="Tindall B."/>
            <person name="Pomrenke H.G."/>
            <person name="Brambilla E."/>
            <person name="Klenk H.-P."/>
            <person name="Eisen J.A."/>
        </authorList>
    </citation>
    <scope>NUCLEOTIDE SEQUENCE [LARGE SCALE GENOMIC DNA]</scope>
    <source>
        <strain>DSM 17132</strain>
    </source>
</reference>
<dbReference type="PANTHER" id="PTHR30189:SF1">
    <property type="entry name" value="LPS-ASSEMBLY PROTEIN LPTD"/>
    <property type="match status" value="1"/>
</dbReference>
<evidence type="ECO:0000313" key="2">
    <source>
        <dbReference type="EMBL" id="ADQ17843.1"/>
    </source>
</evidence>
<dbReference type="Proteomes" id="UP000007435">
    <property type="component" value="Chromosome"/>
</dbReference>
<dbReference type="InterPro" id="IPR045659">
    <property type="entry name" value="LptD_2"/>
</dbReference>
<dbReference type="Pfam" id="PF19838">
    <property type="entry name" value="LptD_2"/>
    <property type="match status" value="1"/>
</dbReference>
<dbReference type="GO" id="GO:0009279">
    <property type="term" value="C:cell outer membrane"/>
    <property type="evidence" value="ECO:0007669"/>
    <property type="project" value="TreeGrafter"/>
</dbReference>
<gene>
    <name evidence="2" type="ordered locus">Lbys_2147</name>
</gene>
<dbReference type="eggNOG" id="COG1452">
    <property type="taxonomic scope" value="Bacteria"/>
</dbReference>